<dbReference type="InterPro" id="IPR000485">
    <property type="entry name" value="AsnC-type_HTH_dom"/>
</dbReference>
<dbReference type="InterPro" id="IPR019885">
    <property type="entry name" value="Tscrpt_reg_HTH_AsnC-type_CS"/>
</dbReference>
<dbReference type="SMART" id="SM00344">
    <property type="entry name" value="HTH_ASNC"/>
    <property type="match status" value="1"/>
</dbReference>
<dbReference type="InterPro" id="IPR011991">
    <property type="entry name" value="ArsR-like_HTH"/>
</dbReference>
<evidence type="ECO:0000256" key="1">
    <source>
        <dbReference type="ARBA" id="ARBA00023015"/>
    </source>
</evidence>
<dbReference type="PATRIC" id="fig|1310613.3.peg.1735"/>
<feature type="domain" description="HTH asnC-type" evidence="4">
    <location>
        <begin position="1"/>
        <end position="62"/>
    </location>
</feature>
<dbReference type="PANTHER" id="PTHR30154">
    <property type="entry name" value="LEUCINE-RESPONSIVE REGULATORY PROTEIN"/>
    <property type="match status" value="1"/>
</dbReference>
<evidence type="ECO:0000313" key="5">
    <source>
        <dbReference type="EMBL" id="EXB05860.1"/>
    </source>
</evidence>
<dbReference type="Pfam" id="PF13412">
    <property type="entry name" value="HTH_24"/>
    <property type="match status" value="1"/>
</dbReference>
<keyword evidence="3" id="KW-0804">Transcription</keyword>
<dbReference type="InterPro" id="IPR036388">
    <property type="entry name" value="WH-like_DNA-bd_sf"/>
</dbReference>
<comment type="caution">
    <text evidence="5">The sequence shown here is derived from an EMBL/GenBank/DDBJ whole genome shotgun (WGS) entry which is preliminary data.</text>
</comment>
<dbReference type="Gene3D" id="3.30.70.920">
    <property type="match status" value="1"/>
</dbReference>
<gene>
    <name evidence="5" type="ORF">J512_1810</name>
</gene>
<dbReference type="PROSITE" id="PS00519">
    <property type="entry name" value="HTH_ASNC_1"/>
    <property type="match status" value="1"/>
</dbReference>
<dbReference type="PANTHER" id="PTHR30154:SF34">
    <property type="entry name" value="TRANSCRIPTIONAL REGULATOR AZLB"/>
    <property type="match status" value="1"/>
</dbReference>
<evidence type="ECO:0000256" key="2">
    <source>
        <dbReference type="ARBA" id="ARBA00023125"/>
    </source>
</evidence>
<dbReference type="PROSITE" id="PS50956">
    <property type="entry name" value="HTH_ASNC_2"/>
    <property type="match status" value="1"/>
</dbReference>
<proteinExistence type="predicted"/>
<name>A0A009HS70_ACIB9</name>
<sequence length="151" mass="16971">MDRIDKKILAELQLNGRLSITELAEKVGLSISPCHRRVKALEESGAIKGYRAELDPNLVGFEFSAIVFITLKEGDKQAVEKFENAVIEIPQIIQAQRLFGEPDYLLHVVAKDLPAFQRLYDEKLSAIPSVQRLISTIVMKDVVPERLFPIG</sequence>
<dbReference type="Proteomes" id="UP000020595">
    <property type="component" value="Unassembled WGS sequence"/>
</dbReference>
<dbReference type="CDD" id="cd00090">
    <property type="entry name" value="HTH_ARSR"/>
    <property type="match status" value="1"/>
</dbReference>
<dbReference type="GO" id="GO:0043200">
    <property type="term" value="P:response to amino acid"/>
    <property type="evidence" value="ECO:0007669"/>
    <property type="project" value="TreeGrafter"/>
</dbReference>
<evidence type="ECO:0000259" key="4">
    <source>
        <dbReference type="PROSITE" id="PS50956"/>
    </source>
</evidence>
<protein>
    <submittedName>
        <fullName evidence="5">AsnC family protein</fullName>
    </submittedName>
</protein>
<dbReference type="EMBL" id="JEWH01000019">
    <property type="protein sequence ID" value="EXB05860.1"/>
    <property type="molecule type" value="Genomic_DNA"/>
</dbReference>
<dbReference type="Gene3D" id="1.10.10.10">
    <property type="entry name" value="Winged helix-like DNA-binding domain superfamily/Winged helix DNA-binding domain"/>
    <property type="match status" value="1"/>
</dbReference>
<organism evidence="5 6">
    <name type="scientific">Acinetobacter baumannii (strain 1295743)</name>
    <dbReference type="NCBI Taxonomy" id="1310613"/>
    <lineage>
        <taxon>Bacteria</taxon>
        <taxon>Pseudomonadati</taxon>
        <taxon>Pseudomonadota</taxon>
        <taxon>Gammaproteobacteria</taxon>
        <taxon>Moraxellales</taxon>
        <taxon>Moraxellaceae</taxon>
        <taxon>Acinetobacter</taxon>
        <taxon>Acinetobacter calcoaceticus/baumannii complex</taxon>
    </lineage>
</organism>
<accession>A0A009HS70</accession>
<dbReference type="AlphaFoldDB" id="A0A009HS70"/>
<dbReference type="RefSeq" id="WP_000373858.1">
    <property type="nucleotide sequence ID" value="NZ_JEWH01000019.1"/>
</dbReference>
<keyword evidence="2" id="KW-0238">DNA-binding</keyword>
<dbReference type="GO" id="GO:0043565">
    <property type="term" value="F:sequence-specific DNA binding"/>
    <property type="evidence" value="ECO:0007669"/>
    <property type="project" value="InterPro"/>
</dbReference>
<dbReference type="SUPFAM" id="SSF46785">
    <property type="entry name" value="Winged helix' DNA-binding domain"/>
    <property type="match status" value="1"/>
</dbReference>
<reference evidence="5 6" key="1">
    <citation type="submission" date="2014-02" db="EMBL/GenBank/DDBJ databases">
        <title>Comparative genomics and transcriptomics to identify genetic mechanisms underlying the emergence of carbapenem resistant Acinetobacter baumannii (CRAb).</title>
        <authorList>
            <person name="Harris A.D."/>
            <person name="Johnson K.J."/>
            <person name="George J."/>
            <person name="Shefchek K."/>
            <person name="Daugherty S.C."/>
            <person name="Parankush S."/>
            <person name="Sadzewicz L."/>
            <person name="Tallon L."/>
            <person name="Sengamalay N."/>
            <person name="Hazen T.H."/>
            <person name="Rasko D.A."/>
        </authorList>
    </citation>
    <scope>NUCLEOTIDE SEQUENCE [LARGE SCALE GENOMIC DNA]</scope>
    <source>
        <strain evidence="5 6">1295743</strain>
    </source>
</reference>
<dbReference type="InterPro" id="IPR011008">
    <property type="entry name" value="Dimeric_a/b-barrel"/>
</dbReference>
<dbReference type="InterPro" id="IPR019887">
    <property type="entry name" value="Tscrpt_reg_AsnC/Lrp_C"/>
</dbReference>
<dbReference type="Pfam" id="PF01037">
    <property type="entry name" value="AsnC_trans_reg"/>
    <property type="match status" value="1"/>
</dbReference>
<evidence type="ECO:0000313" key="6">
    <source>
        <dbReference type="Proteomes" id="UP000020595"/>
    </source>
</evidence>
<dbReference type="FunFam" id="1.10.10.10:FF:000186">
    <property type="entry name" value="AsnC family transcriptional regulator"/>
    <property type="match status" value="1"/>
</dbReference>
<keyword evidence="1" id="KW-0805">Transcription regulation</keyword>
<dbReference type="GeneID" id="92893603"/>
<dbReference type="InterPro" id="IPR036390">
    <property type="entry name" value="WH_DNA-bd_sf"/>
</dbReference>
<dbReference type="PRINTS" id="PR00033">
    <property type="entry name" value="HTHASNC"/>
</dbReference>
<dbReference type="GO" id="GO:0005829">
    <property type="term" value="C:cytosol"/>
    <property type="evidence" value="ECO:0007669"/>
    <property type="project" value="TreeGrafter"/>
</dbReference>
<dbReference type="SUPFAM" id="SSF54909">
    <property type="entry name" value="Dimeric alpha+beta barrel"/>
    <property type="match status" value="1"/>
</dbReference>
<dbReference type="InterPro" id="IPR019888">
    <property type="entry name" value="Tscrpt_reg_AsnC-like"/>
</dbReference>
<dbReference type="GO" id="GO:0006355">
    <property type="term" value="P:regulation of DNA-templated transcription"/>
    <property type="evidence" value="ECO:0007669"/>
    <property type="project" value="UniProtKB-ARBA"/>
</dbReference>
<evidence type="ECO:0000256" key="3">
    <source>
        <dbReference type="ARBA" id="ARBA00023163"/>
    </source>
</evidence>